<evidence type="ECO:0000313" key="4">
    <source>
        <dbReference type="EMBL" id="GFY91757.1"/>
    </source>
</evidence>
<dbReference type="AlphaFoldDB" id="A0A7J0F1I2"/>
<feature type="compositionally biased region" description="Basic and acidic residues" evidence="2">
    <location>
        <begin position="181"/>
        <end position="193"/>
    </location>
</feature>
<evidence type="ECO:0000256" key="2">
    <source>
        <dbReference type="SAM" id="MobiDB-lite"/>
    </source>
</evidence>
<dbReference type="GO" id="GO:0016554">
    <property type="term" value="P:cytidine to uridine editing"/>
    <property type="evidence" value="ECO:0007669"/>
    <property type="project" value="InterPro"/>
</dbReference>
<dbReference type="GO" id="GO:1900865">
    <property type="term" value="P:chloroplast RNA modification"/>
    <property type="evidence" value="ECO:0007669"/>
    <property type="project" value="TreeGrafter"/>
</dbReference>
<dbReference type="Pfam" id="PF21864">
    <property type="entry name" value="MORF_dom"/>
    <property type="match status" value="1"/>
</dbReference>
<accession>A0A7J0F1I2</accession>
<organism evidence="4 5">
    <name type="scientific">Actinidia rufa</name>
    <dbReference type="NCBI Taxonomy" id="165716"/>
    <lineage>
        <taxon>Eukaryota</taxon>
        <taxon>Viridiplantae</taxon>
        <taxon>Streptophyta</taxon>
        <taxon>Embryophyta</taxon>
        <taxon>Tracheophyta</taxon>
        <taxon>Spermatophyta</taxon>
        <taxon>Magnoliopsida</taxon>
        <taxon>eudicotyledons</taxon>
        <taxon>Gunneridae</taxon>
        <taxon>Pentapetalae</taxon>
        <taxon>asterids</taxon>
        <taxon>Ericales</taxon>
        <taxon>Actinidiaceae</taxon>
        <taxon>Actinidia</taxon>
    </lineage>
</organism>
<proteinExistence type="predicted"/>
<dbReference type="InterPro" id="IPR039206">
    <property type="entry name" value="MORF/ORRM1/DAG-like"/>
</dbReference>
<feature type="compositionally biased region" description="Polar residues" evidence="2">
    <location>
        <begin position="194"/>
        <end position="213"/>
    </location>
</feature>
<comment type="caution">
    <text evidence="4">The sequence shown here is derived from an EMBL/GenBank/DDBJ whole genome shotgun (WGS) entry which is preliminary data.</text>
</comment>
<feature type="domain" description="MORF/ORRM1/DAG-like MORF" evidence="3">
    <location>
        <begin position="90"/>
        <end position="157"/>
    </location>
</feature>
<reference evidence="4 5" key="1">
    <citation type="submission" date="2019-07" db="EMBL/GenBank/DDBJ databases">
        <title>De Novo Assembly of kiwifruit Actinidia rufa.</title>
        <authorList>
            <person name="Sugita-Konishi S."/>
            <person name="Sato K."/>
            <person name="Mori E."/>
            <person name="Abe Y."/>
            <person name="Kisaki G."/>
            <person name="Hamano K."/>
            <person name="Suezawa K."/>
            <person name="Otani M."/>
            <person name="Fukuda T."/>
            <person name="Manabe T."/>
            <person name="Gomi K."/>
            <person name="Tabuchi M."/>
            <person name="Akimitsu K."/>
            <person name="Kataoka I."/>
        </authorList>
    </citation>
    <scope>NUCLEOTIDE SEQUENCE [LARGE SCALE GENOMIC DNA]</scope>
    <source>
        <strain evidence="5">cv. Fuchu</strain>
    </source>
</reference>
<evidence type="ECO:0000259" key="3">
    <source>
        <dbReference type="Pfam" id="PF21864"/>
    </source>
</evidence>
<sequence>MATLNLSLSSKTLKPPIAYLKTNTTSLLTSSSHLPFRTTTTVTRSWTRPHPNPKRRRNLIRAAVDGDLSGRRNISKNEERETIRLPGCDYNHWLIVMEFPKDPAPTREQMIDTYLDTLATVLGSMEEAKKNMYAFSTTTYTGFQCTVSEETSEKFKGDKYINGEIIPCKYPTYQPRQSNRSKNESKRYVRQRDSPASNQRRTRQEATPSESTS</sequence>
<evidence type="ECO:0000256" key="1">
    <source>
        <dbReference type="ARBA" id="ARBA00022946"/>
    </source>
</evidence>
<feature type="region of interest" description="Disordered" evidence="2">
    <location>
        <begin position="171"/>
        <end position="213"/>
    </location>
</feature>
<dbReference type="PANTHER" id="PTHR31346:SF3">
    <property type="entry name" value="MULTIPLE ORGANELLAR RNA EDITING FACTOR 9, CHLOROPLASTIC"/>
    <property type="match status" value="1"/>
</dbReference>
<keyword evidence="5" id="KW-1185">Reference proteome</keyword>
<evidence type="ECO:0000313" key="5">
    <source>
        <dbReference type="Proteomes" id="UP000585474"/>
    </source>
</evidence>
<dbReference type="EMBL" id="BJWL01000008">
    <property type="protein sequence ID" value="GFY91757.1"/>
    <property type="molecule type" value="Genomic_DNA"/>
</dbReference>
<name>A0A7J0F1I2_9ERIC</name>
<dbReference type="OrthoDB" id="1905329at2759"/>
<dbReference type="InterPro" id="IPR054059">
    <property type="entry name" value="MORF/ORRM1/DAG-like_MORF"/>
</dbReference>
<dbReference type="PANTHER" id="PTHR31346">
    <property type="entry name" value="MULTIPLE ORGANELLAR RNA EDITING FACTOR 2, CHLOROPLASTIC-RELATED-RELATED"/>
    <property type="match status" value="1"/>
</dbReference>
<protein>
    <submittedName>
        <fullName evidence="4">Plastid developmental protein DAG</fullName>
    </submittedName>
</protein>
<keyword evidence="1" id="KW-0809">Transit peptide</keyword>
<gene>
    <name evidence="4" type="ORF">Acr_08g0001530</name>
</gene>
<dbReference type="Proteomes" id="UP000585474">
    <property type="component" value="Unassembled WGS sequence"/>
</dbReference>
<dbReference type="GO" id="GO:0009507">
    <property type="term" value="C:chloroplast"/>
    <property type="evidence" value="ECO:0007669"/>
    <property type="project" value="TreeGrafter"/>
</dbReference>